<evidence type="ECO:0000256" key="1">
    <source>
        <dbReference type="SAM" id="MobiDB-lite"/>
    </source>
</evidence>
<protein>
    <submittedName>
        <fullName evidence="3">Uncharacterized protein</fullName>
    </submittedName>
</protein>
<proteinExistence type="predicted"/>
<keyword evidence="2" id="KW-1133">Transmembrane helix</keyword>
<reference evidence="3" key="1">
    <citation type="submission" date="2016-06" db="EMBL/GenBank/DDBJ databases">
        <title>Draft Genome sequence of the fungus Inonotus baumii.</title>
        <authorList>
            <person name="Zhu H."/>
            <person name="Lin W."/>
        </authorList>
    </citation>
    <scope>NUCLEOTIDE SEQUENCE</scope>
    <source>
        <strain evidence="3">821</strain>
    </source>
</reference>
<sequence>MRIPRPTAYALRPTDRYRPSVVATRLYASKPTNGPRKPITVSASPVSDPPTDPRPRWMFSTAAFLRITLVPVGLIYAIFYHDFGEEDHVFMPPRRWLQKQKDSFFALTPAEKDLVTDAEVDDGKRGS</sequence>
<evidence type="ECO:0000256" key="2">
    <source>
        <dbReference type="SAM" id="Phobius"/>
    </source>
</evidence>
<dbReference type="EMBL" id="LNZH02000113">
    <property type="protein sequence ID" value="OCB90916.1"/>
    <property type="molecule type" value="Genomic_DNA"/>
</dbReference>
<feature type="region of interest" description="Disordered" evidence="1">
    <location>
        <begin position="28"/>
        <end position="52"/>
    </location>
</feature>
<dbReference type="Proteomes" id="UP000757232">
    <property type="component" value="Unassembled WGS sequence"/>
</dbReference>
<evidence type="ECO:0000313" key="4">
    <source>
        <dbReference type="Proteomes" id="UP000757232"/>
    </source>
</evidence>
<keyword evidence="2" id="KW-0472">Membrane</keyword>
<dbReference type="OrthoDB" id="192748at2759"/>
<feature type="transmembrane region" description="Helical" evidence="2">
    <location>
        <begin position="57"/>
        <end position="79"/>
    </location>
</feature>
<organism evidence="3 4">
    <name type="scientific">Sanghuangporus baumii</name>
    <name type="common">Phellinus baumii</name>
    <dbReference type="NCBI Taxonomy" id="108892"/>
    <lineage>
        <taxon>Eukaryota</taxon>
        <taxon>Fungi</taxon>
        <taxon>Dikarya</taxon>
        <taxon>Basidiomycota</taxon>
        <taxon>Agaricomycotina</taxon>
        <taxon>Agaricomycetes</taxon>
        <taxon>Hymenochaetales</taxon>
        <taxon>Hymenochaetaceae</taxon>
        <taxon>Sanghuangporus</taxon>
    </lineage>
</organism>
<evidence type="ECO:0000313" key="3">
    <source>
        <dbReference type="EMBL" id="OCB90916.1"/>
    </source>
</evidence>
<comment type="caution">
    <text evidence="3">The sequence shown here is derived from an EMBL/GenBank/DDBJ whole genome shotgun (WGS) entry which is preliminary data.</text>
</comment>
<keyword evidence="4" id="KW-1185">Reference proteome</keyword>
<keyword evidence="2" id="KW-0812">Transmembrane</keyword>
<dbReference type="AlphaFoldDB" id="A0A9Q5NBC6"/>
<gene>
    <name evidence="3" type="ORF">A7U60_g1826</name>
</gene>
<name>A0A9Q5NBC6_SANBA</name>
<accession>A0A9Q5NBC6</accession>